<dbReference type="Pfam" id="PF14436">
    <property type="entry name" value="EndoU_bacteria"/>
    <property type="match status" value="1"/>
</dbReference>
<accession>A0A5M4B9B0</accession>
<dbReference type="InterPro" id="IPR029501">
    <property type="entry name" value="EndoU_bac"/>
</dbReference>
<feature type="domain" description="Bacterial EndoU nuclease" evidence="1">
    <location>
        <begin position="20"/>
        <end position="131"/>
    </location>
</feature>
<dbReference type="EMBL" id="BLBC01000008">
    <property type="protein sequence ID" value="GET46201.1"/>
    <property type="molecule type" value="Genomic_DNA"/>
</dbReference>
<gene>
    <name evidence="2" type="ORF">RCZ01_15030</name>
</gene>
<comment type="caution">
    <text evidence="2">The sequence shown here is derived from an EMBL/GenBank/DDBJ whole genome shotgun (WGS) entry which is preliminary data.</text>
</comment>
<evidence type="ECO:0000313" key="2">
    <source>
        <dbReference type="EMBL" id="GET46201.1"/>
    </source>
</evidence>
<dbReference type="AlphaFoldDB" id="A0A5M4B9B0"/>
<evidence type="ECO:0000313" key="3">
    <source>
        <dbReference type="Proteomes" id="UP000398217"/>
    </source>
</evidence>
<protein>
    <recommendedName>
        <fullName evidence="1">Bacterial EndoU nuclease domain-containing protein</fullName>
    </recommendedName>
</protein>
<proteinExistence type="predicted"/>
<reference evidence="3" key="1">
    <citation type="journal article" date="2020" name="Int. J. Syst. Evol. Microbiol.">
        <title>Capnocytophaga felis sp. nov. isolated from the feline oral cavity.</title>
        <authorList>
            <person name="Suzuki M."/>
            <person name="Umeda K."/>
            <person name="Kimura M."/>
            <person name="Imaoka K."/>
            <person name="Morikawa S."/>
            <person name="Maeda K."/>
        </authorList>
    </citation>
    <scope>NUCLEOTIDE SEQUENCE [LARGE SCALE GENOMIC DNA]</scope>
    <source>
        <strain evidence="3">KC07070</strain>
    </source>
</reference>
<dbReference type="Proteomes" id="UP000398217">
    <property type="component" value="Unassembled WGS sequence"/>
</dbReference>
<dbReference type="GO" id="GO:0004519">
    <property type="term" value="F:endonuclease activity"/>
    <property type="evidence" value="ECO:0007669"/>
    <property type="project" value="InterPro"/>
</dbReference>
<evidence type="ECO:0000259" key="1">
    <source>
        <dbReference type="Pfam" id="PF14436"/>
    </source>
</evidence>
<name>A0A5M4B9B0_9FLAO</name>
<sequence length="133" mass="15198">MNSNGKGFKGCHSKIALDDYTKNNPTARYELKNKVMDSSGNGVYEAEPIIKLENGTELRKTNNRGKSTFFPDDWDEARILEEVEHAINNNHGKFNLNKPNSNEYFGLSRDGKIEIHFFYNQDGTIGSYYPIKN</sequence>
<keyword evidence="3" id="KW-1185">Reference proteome</keyword>
<organism evidence="2 3">
    <name type="scientific">Capnocytophaga felis</name>
    <dbReference type="NCBI Taxonomy" id="2267611"/>
    <lineage>
        <taxon>Bacteria</taxon>
        <taxon>Pseudomonadati</taxon>
        <taxon>Bacteroidota</taxon>
        <taxon>Flavobacteriia</taxon>
        <taxon>Flavobacteriales</taxon>
        <taxon>Flavobacteriaceae</taxon>
        <taxon>Capnocytophaga</taxon>
    </lineage>
</organism>